<accession>A0A8H4WA62</accession>
<dbReference type="InterPro" id="IPR050316">
    <property type="entry name" value="Tyrosinase/Hemocyanin"/>
</dbReference>
<dbReference type="GO" id="GO:0046872">
    <property type="term" value="F:metal ion binding"/>
    <property type="evidence" value="ECO:0007669"/>
    <property type="project" value="UniProtKB-KW"/>
</dbReference>
<gene>
    <name evidence="8" type="ORF">G7Y89_g712</name>
</gene>
<comment type="caution">
    <text evidence="8">The sequence shown here is derived from an EMBL/GenBank/DDBJ whole genome shotgun (WGS) entry which is preliminary data.</text>
</comment>
<comment type="cofactor">
    <cofactor evidence="1">
        <name>Cu(2+)</name>
        <dbReference type="ChEBI" id="CHEBI:29036"/>
    </cofactor>
</comment>
<feature type="domain" description="Tyrosinase copper-binding" evidence="6">
    <location>
        <begin position="115"/>
        <end position="132"/>
    </location>
</feature>
<dbReference type="InterPro" id="IPR041640">
    <property type="entry name" value="Tyrosinase_C"/>
</dbReference>
<evidence type="ECO:0000256" key="1">
    <source>
        <dbReference type="ARBA" id="ARBA00001973"/>
    </source>
</evidence>
<protein>
    <recommendedName>
        <fullName evidence="6 7">Tyrosinase copper-binding domain-containing protein</fullName>
    </recommendedName>
</protein>
<evidence type="ECO:0000256" key="3">
    <source>
        <dbReference type="ARBA" id="ARBA00023002"/>
    </source>
</evidence>
<proteinExistence type="predicted"/>
<dbReference type="InterPro" id="IPR008922">
    <property type="entry name" value="Di-copper_centre_dom_sf"/>
</dbReference>
<name>A0A8H4WA62_9HELO</name>
<dbReference type="EMBL" id="JAAMPI010000025">
    <property type="protein sequence ID" value="KAF4637365.1"/>
    <property type="molecule type" value="Genomic_DNA"/>
</dbReference>
<dbReference type="PROSITE" id="PS00498">
    <property type="entry name" value="TYROSINASE_2"/>
    <property type="match status" value="1"/>
</dbReference>
<dbReference type="PROSITE" id="PS00497">
    <property type="entry name" value="TYROSINASE_1"/>
    <property type="match status" value="1"/>
</dbReference>
<evidence type="ECO:0000256" key="4">
    <source>
        <dbReference type="ARBA" id="ARBA00023033"/>
    </source>
</evidence>
<dbReference type="PANTHER" id="PTHR11474">
    <property type="entry name" value="TYROSINASE FAMILY MEMBER"/>
    <property type="match status" value="1"/>
</dbReference>
<organism evidence="8 9">
    <name type="scientific">Cudoniella acicularis</name>
    <dbReference type="NCBI Taxonomy" id="354080"/>
    <lineage>
        <taxon>Eukaryota</taxon>
        <taxon>Fungi</taxon>
        <taxon>Dikarya</taxon>
        <taxon>Ascomycota</taxon>
        <taxon>Pezizomycotina</taxon>
        <taxon>Leotiomycetes</taxon>
        <taxon>Helotiales</taxon>
        <taxon>Tricladiaceae</taxon>
        <taxon>Cudoniella</taxon>
    </lineage>
</organism>
<dbReference type="PANTHER" id="PTHR11474:SF131">
    <property type="entry name" value="TYROSINASE COPPER-BINDING DOMAIN-CONTAINING PROTEIN"/>
    <property type="match status" value="1"/>
</dbReference>
<dbReference type="Proteomes" id="UP000566819">
    <property type="component" value="Unassembled WGS sequence"/>
</dbReference>
<feature type="domain" description="Tyrosinase copper-binding" evidence="7">
    <location>
        <begin position="307"/>
        <end position="318"/>
    </location>
</feature>
<dbReference type="Pfam" id="PF18132">
    <property type="entry name" value="Tyrosinase_C"/>
    <property type="match status" value="1"/>
</dbReference>
<dbReference type="Gene3D" id="1.10.1280.10">
    <property type="entry name" value="Di-copper center containing domain from catechol oxidase"/>
    <property type="match status" value="1"/>
</dbReference>
<sequence>MKSNNHPTKGVDREAQPCVVREYQSHPECWDKTGVYLAHDICSARQGPLAVNSFQKLYEFTSWSLYIQALNAMQQTPEDNMMSYFQIAGIHGRPYYAWDGYEQDPSAPLIGYCTHNSVLFPTWHRPYLALFEKILVGHVQTIAKQYRSIQYQTAADNFRIPFWDWASTPTMPDTVITPTIRVNTPSGTKNVTNPLYQYKFQKFPLNDTWFPTDADAQLSRWPTTVRHPDENGTSNEAAANSDLAAKTLMQDVYAVFATVTDYDTMATGSMEGTSFEYVHNVVHYSVGCCGERFVGGHMSSVAYSAFDPIFWLHHANVDRLFAMWEAINPTQFLVPSTDFSGTFTIRQQTNDTVSTFLTPFTTSDGKTPYDSTSSRTTKAFGYSYADIPDLLLTPDQLVKNVTALVNTKYNPGGIFTPKAKKPVNGSRGASKRDRQPQVRDWSVAIQAMNTALGENYAVTITAGIAGKVGEMLVIPPPDAENSTSPITTNHVLSLSDVVMSANVDTQNVTAVVSYLKSNLAWSVTKFDGTPIPNEQVKGLNVRVDDTIVTLPASIEEFPKYGTRTPHTEITTGKAGGA</sequence>
<keyword evidence="3" id="KW-0560">Oxidoreductase</keyword>
<dbReference type="SUPFAM" id="SSF48056">
    <property type="entry name" value="Di-copper centre-containing domain"/>
    <property type="match status" value="1"/>
</dbReference>
<keyword evidence="2" id="KW-0479">Metal-binding</keyword>
<evidence type="ECO:0000313" key="8">
    <source>
        <dbReference type="EMBL" id="KAF4637365.1"/>
    </source>
</evidence>
<evidence type="ECO:0000256" key="5">
    <source>
        <dbReference type="SAM" id="MobiDB-lite"/>
    </source>
</evidence>
<dbReference type="Pfam" id="PF00264">
    <property type="entry name" value="Tyrosinase"/>
    <property type="match status" value="1"/>
</dbReference>
<evidence type="ECO:0000259" key="6">
    <source>
        <dbReference type="PROSITE" id="PS00497"/>
    </source>
</evidence>
<dbReference type="InterPro" id="IPR002227">
    <property type="entry name" value="Tyrosinase_Cu-bd"/>
</dbReference>
<evidence type="ECO:0000256" key="2">
    <source>
        <dbReference type="ARBA" id="ARBA00022723"/>
    </source>
</evidence>
<keyword evidence="9" id="KW-1185">Reference proteome</keyword>
<feature type="region of interest" description="Disordered" evidence="5">
    <location>
        <begin position="416"/>
        <end position="438"/>
    </location>
</feature>
<dbReference type="PRINTS" id="PR00092">
    <property type="entry name" value="TYROSINASE"/>
</dbReference>
<dbReference type="GO" id="GO:0004497">
    <property type="term" value="F:monooxygenase activity"/>
    <property type="evidence" value="ECO:0007669"/>
    <property type="project" value="UniProtKB-KW"/>
</dbReference>
<dbReference type="OrthoDB" id="1658288at2759"/>
<dbReference type="AlphaFoldDB" id="A0A8H4WA62"/>
<evidence type="ECO:0000313" key="9">
    <source>
        <dbReference type="Proteomes" id="UP000566819"/>
    </source>
</evidence>
<reference evidence="8 9" key="1">
    <citation type="submission" date="2020-03" db="EMBL/GenBank/DDBJ databases">
        <title>Draft Genome Sequence of Cudoniella acicularis.</title>
        <authorList>
            <person name="Buettner E."/>
            <person name="Kellner H."/>
        </authorList>
    </citation>
    <scope>NUCLEOTIDE SEQUENCE [LARGE SCALE GENOMIC DNA]</scope>
    <source>
        <strain evidence="8 9">DSM 108380</strain>
    </source>
</reference>
<keyword evidence="4" id="KW-0503">Monooxygenase</keyword>
<evidence type="ECO:0000259" key="7">
    <source>
        <dbReference type="PROSITE" id="PS00498"/>
    </source>
</evidence>